<dbReference type="EMBL" id="AORV01000065">
    <property type="protein sequence ID" value="EMS69498.1"/>
    <property type="molecule type" value="Genomic_DNA"/>
</dbReference>
<evidence type="ECO:0000259" key="3">
    <source>
        <dbReference type="PROSITE" id="PS51677"/>
    </source>
</evidence>
<comment type="caution">
    <text evidence="4">The sequence shown here is derived from an EMBL/GenBank/DDBJ whole genome shotgun (WGS) entry which is preliminary data.</text>
</comment>
<dbReference type="eggNOG" id="COG0726">
    <property type="taxonomic scope" value="Bacteria"/>
</dbReference>
<name>S0FLZ6_RUMCE</name>
<feature type="transmembrane region" description="Helical" evidence="2">
    <location>
        <begin position="26"/>
        <end position="46"/>
    </location>
</feature>
<dbReference type="InterPro" id="IPR002509">
    <property type="entry name" value="NODB_dom"/>
</dbReference>
<dbReference type="InterPro" id="IPR011330">
    <property type="entry name" value="Glyco_hydro/deAcase_b/a-brl"/>
</dbReference>
<dbReference type="CDD" id="cd10917">
    <property type="entry name" value="CE4_NodB_like_6s_7s"/>
    <property type="match status" value="1"/>
</dbReference>
<keyword evidence="2" id="KW-0472">Membrane</keyword>
<dbReference type="GO" id="GO:0016810">
    <property type="term" value="F:hydrolase activity, acting on carbon-nitrogen (but not peptide) bonds"/>
    <property type="evidence" value="ECO:0007669"/>
    <property type="project" value="InterPro"/>
</dbReference>
<keyword evidence="2" id="KW-0812">Transmembrane</keyword>
<reference evidence="4 5" key="1">
    <citation type="journal article" date="2013" name="Genome Announc.">
        <title>Draft Genome Sequence of the Cellulolytic, Mesophilic, Anaerobic Bacterium Clostridium termitidis Strain CT1112 (DSM 5398).</title>
        <authorList>
            <person name="Lal S."/>
            <person name="Ramachandran U."/>
            <person name="Zhang X."/>
            <person name="Munir R."/>
            <person name="Sparling R."/>
            <person name="Levin D.B."/>
        </authorList>
    </citation>
    <scope>NUCLEOTIDE SEQUENCE [LARGE SCALE GENOMIC DNA]</scope>
    <source>
        <strain evidence="4 5">CT1112</strain>
    </source>
</reference>
<dbReference type="Pfam" id="PF01522">
    <property type="entry name" value="Polysacc_deac_1"/>
    <property type="match status" value="1"/>
</dbReference>
<dbReference type="GO" id="GO:0045493">
    <property type="term" value="P:xylan catabolic process"/>
    <property type="evidence" value="ECO:0007669"/>
    <property type="project" value="UniProtKB-KW"/>
</dbReference>
<keyword evidence="4" id="KW-0624">Polysaccharide degradation</keyword>
<dbReference type="RefSeq" id="WP_004629687.1">
    <property type="nucleotide sequence ID" value="NZ_AORV01000065.1"/>
</dbReference>
<sequence>MLKKILHRFNVYEKYNRLITEEGKRIFIRTVYTLSICTVAIILIWYCGIVNMASKNQIGFIHDGFLKNTVQTSNQKITFSAKATGDEAAENGLQASADDLSPDTGKNTSDGNKPVAPPVKESENKQENKSESKPEDKQESKPENKPGNKPADKPENKTESKPETGKNDKNTQVQPEKNKDIDKNSNNKQVEKKPDKKPEVKNNDKAQTAKKAKVVQKTIFKGAKTSYVALTFDDGYNEKTIIKTLDVLKKNNIKATFFIIGSVLDDYPQVWKRAINEGHQICNHTLNHATLTKLSDQQVKNEILGWETCVKKVLGEEYLNRMKSEFPYLRLPGGNGNKEDRILSIAQDCGYQVIGWNLETYNSVISRMRKNYSTNEIAKKIQQHVVNNCTGGSIILLHFNQYDITNIEEIVAGIKNRGYNIVTVTELLSKK</sequence>
<dbReference type="SUPFAM" id="SSF88713">
    <property type="entry name" value="Glycoside hydrolase/deacetylase"/>
    <property type="match status" value="1"/>
</dbReference>
<evidence type="ECO:0000256" key="2">
    <source>
        <dbReference type="SAM" id="Phobius"/>
    </source>
</evidence>
<dbReference type="PROSITE" id="PS51677">
    <property type="entry name" value="NODB"/>
    <property type="match status" value="1"/>
</dbReference>
<keyword evidence="4" id="KW-0326">Glycosidase</keyword>
<dbReference type="InterPro" id="IPR050248">
    <property type="entry name" value="Polysacc_deacetylase_ArnD"/>
</dbReference>
<feature type="region of interest" description="Disordered" evidence="1">
    <location>
        <begin position="95"/>
        <end position="213"/>
    </location>
</feature>
<evidence type="ECO:0000256" key="1">
    <source>
        <dbReference type="SAM" id="MobiDB-lite"/>
    </source>
</evidence>
<evidence type="ECO:0000313" key="4">
    <source>
        <dbReference type="EMBL" id="EMS69498.1"/>
    </source>
</evidence>
<keyword evidence="4" id="KW-0858">Xylan degradation</keyword>
<keyword evidence="4" id="KW-0119">Carbohydrate metabolism</keyword>
<protein>
    <submittedName>
        <fullName evidence="4">Putative xylanase/chitin deacetylase</fullName>
    </submittedName>
</protein>
<evidence type="ECO:0000313" key="5">
    <source>
        <dbReference type="Proteomes" id="UP000014155"/>
    </source>
</evidence>
<organism evidence="4 5">
    <name type="scientific">Ruminiclostridium cellobioparum subsp. termitidis CT1112</name>
    <dbReference type="NCBI Taxonomy" id="1195236"/>
    <lineage>
        <taxon>Bacteria</taxon>
        <taxon>Bacillati</taxon>
        <taxon>Bacillota</taxon>
        <taxon>Clostridia</taxon>
        <taxon>Eubacteriales</taxon>
        <taxon>Oscillospiraceae</taxon>
        <taxon>Ruminiclostridium</taxon>
    </lineage>
</organism>
<dbReference type="PANTHER" id="PTHR10587">
    <property type="entry name" value="GLYCOSYL TRANSFERASE-RELATED"/>
    <property type="match status" value="1"/>
</dbReference>
<keyword evidence="5" id="KW-1185">Reference proteome</keyword>
<accession>S0FLZ6</accession>
<feature type="compositionally biased region" description="Basic and acidic residues" evidence="1">
    <location>
        <begin position="176"/>
        <end position="204"/>
    </location>
</feature>
<feature type="compositionally biased region" description="Basic and acidic residues" evidence="1">
    <location>
        <begin position="120"/>
        <end position="169"/>
    </location>
</feature>
<dbReference type="PATRIC" id="fig|1195236.3.peg.4734"/>
<gene>
    <name evidence="4" type="ORF">CTER_4552</name>
</gene>
<proteinExistence type="predicted"/>
<keyword evidence="2" id="KW-1133">Transmembrane helix</keyword>
<dbReference type="GO" id="GO:0016798">
    <property type="term" value="F:hydrolase activity, acting on glycosyl bonds"/>
    <property type="evidence" value="ECO:0007669"/>
    <property type="project" value="UniProtKB-KW"/>
</dbReference>
<dbReference type="AlphaFoldDB" id="S0FLZ6"/>
<dbReference type="STRING" id="1195236.CTER_4552"/>
<dbReference type="Gene3D" id="3.20.20.370">
    <property type="entry name" value="Glycoside hydrolase/deacetylase"/>
    <property type="match status" value="1"/>
</dbReference>
<dbReference type="Proteomes" id="UP000014155">
    <property type="component" value="Unassembled WGS sequence"/>
</dbReference>
<feature type="domain" description="NodB homology" evidence="3">
    <location>
        <begin position="226"/>
        <end position="422"/>
    </location>
</feature>
<keyword evidence="4" id="KW-0378">Hydrolase</keyword>